<dbReference type="GO" id="GO:0005576">
    <property type="term" value="C:extracellular region"/>
    <property type="evidence" value="ECO:0007669"/>
    <property type="project" value="TreeGrafter"/>
</dbReference>
<dbReference type="STRING" id="1108050.A0A0B7FWS1"/>
<sequence>MSPSMFSCANGPKASELDVATGWGDLGSAKAMLEKHWDTWITEEDFAWLQKIGINTVRIPIGYWSLGANYCLDTPFQNISEVYEKSWSRVLRAISWASKYNIGVLIDLHGAPGSQNGQPHAGTSDGKIQLFGNEENVKKTIAALSHLTRQLVTVSNVVGIQILNEPQNIPLLPEFYNRVLGVLRKTSPEAARFPFYIHDGFDPVQFSKYVGRRKDFVVQDHHSYFVFTPEDSSRPVGDHISNVNTSISSFLVATSKRARHNLVIAEWSCALTPGSLSKLPNGVTRQAARHSFCSTQSSVYLSTTAGWSFWSYKTENCDSEEGWCFRKAVGRSLPSKFSVWDNHNEGGKAEHSDGGKQDFHVDLGRTVSDQKSLHFVLIQIRQEPVQFAAELQAEGNFRNLRLEGESVATPINGKLPPVDPRLNRREQRLNNTIANKPYANDRDRSSVGSSVNLPVIPRKIGFRVGSSGSAAVPWTVRRSREKTWTTSLGYQNGYAAAFTFASFQGSRLGFKNQYMEDTLAALASSKSIKPGDEGAYRKDFMNGLAEGERKVEQAIARGATVADAQSF</sequence>
<dbReference type="Pfam" id="PF00150">
    <property type="entry name" value="Cellulase"/>
    <property type="match status" value="1"/>
</dbReference>
<proteinExistence type="inferred from homology"/>
<dbReference type="EMBL" id="LN679153">
    <property type="protein sequence ID" value="CEL61339.1"/>
    <property type="molecule type" value="Genomic_DNA"/>
</dbReference>
<dbReference type="InterPro" id="IPR001547">
    <property type="entry name" value="Glyco_hydro_5"/>
</dbReference>
<reference evidence="6 7" key="1">
    <citation type="submission" date="2014-11" db="EMBL/GenBank/DDBJ databases">
        <authorList>
            <person name="Wibberg Daniel"/>
        </authorList>
    </citation>
    <scope>NUCLEOTIDE SEQUENCE [LARGE SCALE GENOMIC DNA]</scope>
    <source>
        <strain evidence="6">Rhizoctonia solani AG1-IB 7/3/14</strain>
    </source>
</reference>
<dbReference type="OrthoDB" id="1887033at2759"/>
<accession>A0A0B7FWS1</accession>
<dbReference type="PANTHER" id="PTHR31297">
    <property type="entry name" value="GLUCAN ENDO-1,6-BETA-GLUCOSIDASE B"/>
    <property type="match status" value="1"/>
</dbReference>
<evidence type="ECO:0000313" key="6">
    <source>
        <dbReference type="EMBL" id="CEL61339.1"/>
    </source>
</evidence>
<dbReference type="PANTHER" id="PTHR31297:SF43">
    <property type="entry name" value="GLUCAN 1,3-BETA-GLUCOSIDASE 3"/>
    <property type="match status" value="1"/>
</dbReference>
<keyword evidence="3 4" id="KW-0326">Glycosidase</keyword>
<dbReference type="Proteomes" id="UP000059188">
    <property type="component" value="Unassembled WGS sequence"/>
</dbReference>
<evidence type="ECO:0000313" key="7">
    <source>
        <dbReference type="Proteomes" id="UP000059188"/>
    </source>
</evidence>
<gene>
    <name evidence="6" type="ORF">RSOLAG1IB_09952</name>
</gene>
<keyword evidence="2 4" id="KW-0378">Hydrolase</keyword>
<dbReference type="Gene3D" id="3.20.20.80">
    <property type="entry name" value="Glycosidases"/>
    <property type="match status" value="1"/>
</dbReference>
<evidence type="ECO:0000256" key="2">
    <source>
        <dbReference type="ARBA" id="ARBA00022801"/>
    </source>
</evidence>
<evidence type="ECO:0000256" key="1">
    <source>
        <dbReference type="ARBA" id="ARBA00005641"/>
    </source>
</evidence>
<evidence type="ECO:0000256" key="3">
    <source>
        <dbReference type="ARBA" id="ARBA00023295"/>
    </source>
</evidence>
<protein>
    <submittedName>
        <fullName evidence="6">Glucan 1,3-beta-glucosidase 3</fullName>
    </submittedName>
</protein>
<feature type="domain" description="Glycoside hydrolase family 5" evidence="5">
    <location>
        <begin position="35"/>
        <end position="168"/>
    </location>
</feature>
<dbReference type="SUPFAM" id="SSF51445">
    <property type="entry name" value="(Trans)glycosidases"/>
    <property type="match status" value="1"/>
</dbReference>
<evidence type="ECO:0000259" key="5">
    <source>
        <dbReference type="Pfam" id="PF00150"/>
    </source>
</evidence>
<organism evidence="6 7">
    <name type="scientific">Thanatephorus cucumeris (strain AG1-IB / isolate 7/3/14)</name>
    <name type="common">Lettuce bottom rot fungus</name>
    <name type="synonym">Rhizoctonia solani</name>
    <dbReference type="NCBI Taxonomy" id="1108050"/>
    <lineage>
        <taxon>Eukaryota</taxon>
        <taxon>Fungi</taxon>
        <taxon>Dikarya</taxon>
        <taxon>Basidiomycota</taxon>
        <taxon>Agaricomycotina</taxon>
        <taxon>Agaricomycetes</taxon>
        <taxon>Cantharellales</taxon>
        <taxon>Ceratobasidiaceae</taxon>
        <taxon>Rhizoctonia</taxon>
        <taxon>Rhizoctonia solani AG-1</taxon>
    </lineage>
</organism>
<dbReference type="InterPro" id="IPR050386">
    <property type="entry name" value="Glycosyl_hydrolase_5"/>
</dbReference>
<dbReference type="AlphaFoldDB" id="A0A0B7FWS1"/>
<evidence type="ECO:0000256" key="4">
    <source>
        <dbReference type="RuleBase" id="RU361153"/>
    </source>
</evidence>
<dbReference type="GO" id="GO:0046557">
    <property type="term" value="F:glucan endo-1,6-beta-glucosidase activity"/>
    <property type="evidence" value="ECO:0007669"/>
    <property type="project" value="TreeGrafter"/>
</dbReference>
<dbReference type="GO" id="GO:0009251">
    <property type="term" value="P:glucan catabolic process"/>
    <property type="evidence" value="ECO:0007669"/>
    <property type="project" value="TreeGrafter"/>
</dbReference>
<dbReference type="InterPro" id="IPR017853">
    <property type="entry name" value="GH"/>
</dbReference>
<keyword evidence="7" id="KW-1185">Reference proteome</keyword>
<comment type="similarity">
    <text evidence="1 4">Belongs to the glycosyl hydrolase 5 (cellulase A) family.</text>
</comment>
<name>A0A0B7FWS1_THACB</name>
<dbReference type="GO" id="GO:0009986">
    <property type="term" value="C:cell surface"/>
    <property type="evidence" value="ECO:0007669"/>
    <property type="project" value="TreeGrafter"/>
</dbReference>